<evidence type="ECO:0000256" key="1">
    <source>
        <dbReference type="SAM" id="Phobius"/>
    </source>
</evidence>
<dbReference type="AlphaFoldDB" id="A0A7S3MQC6"/>
<organism evidence="2">
    <name type="scientific">Favella ehrenbergii</name>
    <dbReference type="NCBI Taxonomy" id="182087"/>
    <lineage>
        <taxon>Eukaryota</taxon>
        <taxon>Sar</taxon>
        <taxon>Alveolata</taxon>
        <taxon>Ciliophora</taxon>
        <taxon>Intramacronucleata</taxon>
        <taxon>Spirotrichea</taxon>
        <taxon>Choreotrichia</taxon>
        <taxon>Tintinnida</taxon>
        <taxon>Xystonellidae</taxon>
        <taxon>Favella</taxon>
    </lineage>
</organism>
<reference evidence="2" key="1">
    <citation type="submission" date="2021-01" db="EMBL/GenBank/DDBJ databases">
        <authorList>
            <person name="Corre E."/>
            <person name="Pelletier E."/>
            <person name="Niang G."/>
            <person name="Scheremetjew M."/>
            <person name="Finn R."/>
            <person name="Kale V."/>
            <person name="Holt S."/>
            <person name="Cochrane G."/>
            <person name="Meng A."/>
            <person name="Brown T."/>
            <person name="Cohen L."/>
        </authorList>
    </citation>
    <scope>NUCLEOTIDE SEQUENCE</scope>
    <source>
        <strain evidence="2">Fehren 1</strain>
    </source>
</reference>
<gene>
    <name evidence="2" type="ORF">FEHR0123_LOCUS7069</name>
</gene>
<feature type="transmembrane region" description="Helical" evidence="1">
    <location>
        <begin position="60"/>
        <end position="85"/>
    </location>
</feature>
<name>A0A7S3MQC6_9SPIT</name>
<keyword evidence="1" id="KW-1133">Transmembrane helix</keyword>
<accession>A0A7S3MQC6</accession>
<proteinExistence type="predicted"/>
<dbReference type="EMBL" id="HBIE01023225">
    <property type="protein sequence ID" value="CAE0312148.1"/>
    <property type="molecule type" value="Transcribed_RNA"/>
</dbReference>
<keyword evidence="1" id="KW-0472">Membrane</keyword>
<evidence type="ECO:0000313" key="2">
    <source>
        <dbReference type="EMBL" id="CAE0312148.1"/>
    </source>
</evidence>
<feature type="transmembrane region" description="Helical" evidence="1">
    <location>
        <begin position="17"/>
        <end position="48"/>
    </location>
</feature>
<keyword evidence="1" id="KW-0812">Transmembrane</keyword>
<protein>
    <submittedName>
        <fullName evidence="2">Uncharacterized protein</fullName>
    </submittedName>
</protein>
<sequence>MCGFELSVSRLEVLENWLLGLGVLGLALLNLLEELLGVDLSIAIVCVYGHPLWLLWGARILLLSGLCFACVIFTAVHSLLGFGLLHCLICCYIEVGVDGWIDDRCLSLTLFTDSIGLIDCYGNFVFF</sequence>